<sequence length="133" mass="15167">MAYKIEQGIATWTPADNPKAAGDPYKTLFVSRIIELIHDLNGKPRGYAFIEYEHKSDMAVHHGFSFLTLVFLSAYKKADGTKIDGRRVVVDYERGRTKKGWLPRRLGGGKGETRRKRESKAALAAKEWEERKD</sequence>
<reference evidence="1" key="1">
    <citation type="submission" date="2023-11" db="EMBL/GenBank/DDBJ databases">
        <authorList>
            <person name="Poullet M."/>
        </authorList>
    </citation>
    <scope>NUCLEOTIDE SEQUENCE</scope>
    <source>
        <strain evidence="1">E1834</strain>
    </source>
</reference>
<organism evidence="1 2">
    <name type="scientific">Meloidogyne enterolobii</name>
    <name type="common">Root-knot nematode worm</name>
    <name type="synonym">Meloidogyne mayaguensis</name>
    <dbReference type="NCBI Taxonomy" id="390850"/>
    <lineage>
        <taxon>Eukaryota</taxon>
        <taxon>Metazoa</taxon>
        <taxon>Ecdysozoa</taxon>
        <taxon>Nematoda</taxon>
        <taxon>Chromadorea</taxon>
        <taxon>Rhabditida</taxon>
        <taxon>Tylenchina</taxon>
        <taxon>Tylenchomorpha</taxon>
        <taxon>Tylenchoidea</taxon>
        <taxon>Meloidogynidae</taxon>
        <taxon>Meloidogyninae</taxon>
        <taxon>Meloidogyne</taxon>
    </lineage>
</organism>
<evidence type="ECO:0000313" key="1">
    <source>
        <dbReference type="EMBL" id="CAK5047206.1"/>
    </source>
</evidence>
<dbReference type="Proteomes" id="UP001497535">
    <property type="component" value="Unassembled WGS sequence"/>
</dbReference>
<accession>A0ACB0YHS6</accession>
<dbReference type="EMBL" id="CAVMJV010000012">
    <property type="protein sequence ID" value="CAK5047206.1"/>
    <property type="molecule type" value="Genomic_DNA"/>
</dbReference>
<protein>
    <submittedName>
        <fullName evidence="1">Uncharacterized protein</fullName>
    </submittedName>
</protein>
<name>A0ACB0YHS6_MELEN</name>
<comment type="caution">
    <text evidence="1">The sequence shown here is derived from an EMBL/GenBank/DDBJ whole genome shotgun (WGS) entry which is preliminary data.</text>
</comment>
<gene>
    <name evidence="1" type="ORF">MENTE1834_LOCUS12330</name>
</gene>
<evidence type="ECO:0000313" key="2">
    <source>
        <dbReference type="Proteomes" id="UP001497535"/>
    </source>
</evidence>
<proteinExistence type="predicted"/>
<keyword evidence="2" id="KW-1185">Reference proteome</keyword>